<dbReference type="Pfam" id="PF11992">
    <property type="entry name" value="TgpA_N"/>
    <property type="match status" value="1"/>
</dbReference>
<dbReference type="PANTHER" id="PTHR42736:SF1">
    <property type="entry name" value="PROTEIN-GLUTAMINE GAMMA-GLUTAMYLTRANSFERASE"/>
    <property type="match status" value="1"/>
</dbReference>
<name>A0A3T0S0D0_9ACTN</name>
<feature type="domain" description="Transglutaminase-like" evidence="3">
    <location>
        <begin position="504"/>
        <end position="573"/>
    </location>
</feature>
<evidence type="ECO:0000259" key="3">
    <source>
        <dbReference type="SMART" id="SM00460"/>
    </source>
</evidence>
<reference evidence="5" key="1">
    <citation type="submission" date="2017-12" db="EMBL/GenBank/DDBJ databases">
        <title>Whole genome sequencing of Acidipropionibacterium jensenii strains JS279 and JS280.</title>
        <authorList>
            <person name="Deptula P."/>
            <person name="Laine P."/>
            <person name="Smolander O.-P."/>
            <person name="Paulin L."/>
            <person name="Auvinen P."/>
            <person name="Varmanen P."/>
        </authorList>
    </citation>
    <scope>NUCLEOTIDE SEQUENCE [LARGE SCALE GENOMIC DNA]</scope>
    <source>
        <strain evidence="5">JS280</strain>
    </source>
</reference>
<proteinExistence type="predicted"/>
<evidence type="ECO:0000313" key="5">
    <source>
        <dbReference type="Proteomes" id="UP000285875"/>
    </source>
</evidence>
<dbReference type="AlphaFoldDB" id="A0A3T0S0D0"/>
<feature type="region of interest" description="Disordered" evidence="1">
    <location>
        <begin position="577"/>
        <end position="632"/>
    </location>
</feature>
<feature type="region of interest" description="Disordered" evidence="1">
    <location>
        <begin position="1"/>
        <end position="38"/>
    </location>
</feature>
<dbReference type="InterPro" id="IPR052901">
    <property type="entry name" value="Bact_TGase-like"/>
</dbReference>
<dbReference type="KEGG" id="aji:C0Z10_08525"/>
<accession>A0A3T0S0D0</accession>
<dbReference type="InterPro" id="IPR038765">
    <property type="entry name" value="Papain-like_cys_pep_sf"/>
</dbReference>
<feature type="transmembrane region" description="Helical" evidence="2">
    <location>
        <begin position="246"/>
        <end position="271"/>
    </location>
</feature>
<dbReference type="EMBL" id="CP025570">
    <property type="protein sequence ID" value="AZZ39788.1"/>
    <property type="molecule type" value="Genomic_DNA"/>
</dbReference>
<dbReference type="InterPro" id="IPR002931">
    <property type="entry name" value="Transglutaminase-like"/>
</dbReference>
<feature type="compositionally biased region" description="Polar residues" evidence="1">
    <location>
        <begin position="577"/>
        <end position="591"/>
    </location>
</feature>
<dbReference type="SMART" id="SM00460">
    <property type="entry name" value="TGc"/>
    <property type="match status" value="1"/>
</dbReference>
<evidence type="ECO:0000256" key="2">
    <source>
        <dbReference type="SAM" id="Phobius"/>
    </source>
</evidence>
<feature type="transmembrane region" description="Helical" evidence="2">
    <location>
        <begin position="639"/>
        <end position="659"/>
    </location>
</feature>
<feature type="transmembrane region" description="Helical" evidence="2">
    <location>
        <begin position="96"/>
        <end position="118"/>
    </location>
</feature>
<protein>
    <submittedName>
        <fullName evidence="4">Transglutaminase domain-containing protein</fullName>
    </submittedName>
</protein>
<feature type="transmembrane region" description="Helical" evidence="2">
    <location>
        <begin position="44"/>
        <end position="64"/>
    </location>
</feature>
<feature type="compositionally biased region" description="Low complexity" evidence="1">
    <location>
        <begin position="592"/>
        <end position="632"/>
    </location>
</feature>
<keyword evidence="2" id="KW-0812">Transmembrane</keyword>
<dbReference type="PANTHER" id="PTHR42736">
    <property type="entry name" value="PROTEIN-GLUTAMINE GAMMA-GLUTAMYLTRANSFERASE"/>
    <property type="match status" value="1"/>
</dbReference>
<sequence>MSAPSAERTSRNRTSGNQPGADPSGTGAGGIEPTSRPPLRSSDLPMCCAIALAMILATLALSPLTVDRSFWLLAGLTVLILEGLSALGHRLRLAPWLIHLVQLLVLAAIGVGLGLSAAHELGLTGSLPSQLWQLCLNSSVVAQTQPAPMPAHVGVRWLTVLLVGVVTILADVLTLSLESPVWAIAPLLTIYVIPALAAEQAATWWSFALIAVGYLVVLATEQFCLSRRWTRNLSGDTARASRVAAGVPLAGLCTALAVPAVVLSLVLGSALPTFGSLDIDSARPRGSGPMQLTDPTIDLQQNLTTQSRQVVLSYQTSSRTGEYLRMASLTRVDASGWHLAPVDLSTTAPDSTPGLDIASSRRTVQVSIGDFGSEFLPAPYAPVSTTAGGQWSWDPGNLTIISTSDDRDDATRNLRYSVTFEQPDLDTADFASAAAGTPADRTTVAVPKDTPQAIIRLARSVTAGATTPVERAAAIQDYLRDPRRFTYSTSAPPGDGFDVMTNFLTRSRSGYCIHFAAAMALMARVEGIPSRVSIGFLPGTRTNGAWQVRGSNMHAWPELYFQGYGWVRYEPTAAVGQSPTWSVQNPNSVPQTQSSADATESASAAATPSAPSASTSVGAASSAPASSQESGPSLPWRTILMSLAGVLVVALLACTPMLLRAGRRRRRLSSGDPSALVAGAWREVHDSWTDHGLSWAALSPRAQLAAVSDQLGPEGAAALGRLAGAEERARYARSLGEIGDVGGDVEVIRKGLAAADTPRAHWLATWWPRSLWHG</sequence>
<gene>
    <name evidence="4" type="ORF">C0Z10_08525</name>
</gene>
<dbReference type="RefSeq" id="WP_097799085.1">
    <property type="nucleotide sequence ID" value="NZ_CP025570.1"/>
</dbReference>
<dbReference type="Pfam" id="PF01841">
    <property type="entry name" value="Transglut_core"/>
    <property type="match status" value="1"/>
</dbReference>
<evidence type="ECO:0000256" key="1">
    <source>
        <dbReference type="SAM" id="MobiDB-lite"/>
    </source>
</evidence>
<feature type="transmembrane region" description="Helical" evidence="2">
    <location>
        <begin position="181"/>
        <end position="198"/>
    </location>
</feature>
<dbReference type="Gene3D" id="3.10.620.30">
    <property type="match status" value="1"/>
</dbReference>
<dbReference type="SUPFAM" id="SSF54001">
    <property type="entry name" value="Cysteine proteinases"/>
    <property type="match status" value="1"/>
</dbReference>
<dbReference type="InterPro" id="IPR021878">
    <property type="entry name" value="TgpA_N"/>
</dbReference>
<keyword evidence="2" id="KW-1133">Transmembrane helix</keyword>
<feature type="transmembrane region" description="Helical" evidence="2">
    <location>
        <begin position="204"/>
        <end position="225"/>
    </location>
</feature>
<evidence type="ECO:0000313" key="4">
    <source>
        <dbReference type="EMBL" id="AZZ39788.1"/>
    </source>
</evidence>
<keyword evidence="2" id="KW-0472">Membrane</keyword>
<dbReference type="Proteomes" id="UP000285875">
    <property type="component" value="Chromosome"/>
</dbReference>
<organism evidence="4 5">
    <name type="scientific">Acidipropionibacterium jensenii</name>
    <dbReference type="NCBI Taxonomy" id="1749"/>
    <lineage>
        <taxon>Bacteria</taxon>
        <taxon>Bacillati</taxon>
        <taxon>Actinomycetota</taxon>
        <taxon>Actinomycetes</taxon>
        <taxon>Propionibacteriales</taxon>
        <taxon>Propionibacteriaceae</taxon>
        <taxon>Acidipropionibacterium</taxon>
    </lineage>
</organism>
<feature type="transmembrane region" description="Helical" evidence="2">
    <location>
        <begin position="70"/>
        <end position="89"/>
    </location>
</feature>
<feature type="transmembrane region" description="Helical" evidence="2">
    <location>
        <begin position="155"/>
        <end position="174"/>
    </location>
</feature>